<proteinExistence type="predicted"/>
<reference evidence="2 3" key="1">
    <citation type="submission" date="2016-10" db="EMBL/GenBank/DDBJ databases">
        <title>Actinomyces aegypiusis sp. nov., isolated from the Aegypius monachus in Qinghai Tibet Plateau China.</title>
        <authorList>
            <person name="Wang Y."/>
        </authorList>
    </citation>
    <scope>NUCLEOTIDE SEQUENCE [LARGE SCALE GENOMIC DNA]</scope>
    <source>
        <strain evidence="2 3">VUL4_3</strain>
    </source>
</reference>
<evidence type="ECO:0000313" key="2">
    <source>
        <dbReference type="EMBL" id="AOZ72549.1"/>
    </source>
</evidence>
<evidence type="ECO:0000259" key="1">
    <source>
        <dbReference type="Pfam" id="PF01551"/>
    </source>
</evidence>
<dbReference type="SUPFAM" id="SSF51261">
    <property type="entry name" value="Duplicated hybrid motif"/>
    <property type="match status" value="1"/>
</dbReference>
<protein>
    <recommendedName>
        <fullName evidence="1">M23ase beta-sheet core domain-containing protein</fullName>
    </recommendedName>
</protein>
<name>A0A1D9MK39_9ACTO</name>
<gene>
    <name evidence="2" type="ORF">BK816_03920</name>
</gene>
<dbReference type="CDD" id="cd12797">
    <property type="entry name" value="M23_peptidase"/>
    <property type="match status" value="1"/>
</dbReference>
<dbReference type="AlphaFoldDB" id="A0A1D9MK39"/>
<dbReference type="Gene3D" id="2.70.70.10">
    <property type="entry name" value="Glucose Permease (Domain IIA)"/>
    <property type="match status" value="1"/>
</dbReference>
<dbReference type="InterPro" id="IPR011055">
    <property type="entry name" value="Dup_hybrid_motif"/>
</dbReference>
<dbReference type="KEGG" id="avu:BK816_03920"/>
<sequence>MLSPIAIPKLDWHQGNRAWDLTVSKGQPIYAPVNGRVVFAGQVATDSAVSISVYGPWRTTLTGLQAIVQLNQEVRRGDLVGFATGNVLSWGLKKSAHVYQDPWSQLKFTTRLVP</sequence>
<evidence type="ECO:0000313" key="3">
    <source>
        <dbReference type="Proteomes" id="UP000176288"/>
    </source>
</evidence>
<keyword evidence="3" id="KW-1185">Reference proteome</keyword>
<dbReference type="Pfam" id="PF01551">
    <property type="entry name" value="Peptidase_M23"/>
    <property type="match status" value="1"/>
</dbReference>
<feature type="domain" description="M23ase beta-sheet core" evidence="1">
    <location>
        <begin position="16"/>
        <end position="84"/>
    </location>
</feature>
<dbReference type="InterPro" id="IPR016047">
    <property type="entry name" value="M23ase_b-sheet_dom"/>
</dbReference>
<dbReference type="EMBL" id="CP017812">
    <property type="protein sequence ID" value="AOZ72549.1"/>
    <property type="molecule type" value="Genomic_DNA"/>
</dbReference>
<organism evidence="2 3">
    <name type="scientific">Boudabousia tangfeifanii</name>
    <dbReference type="NCBI Taxonomy" id="1912795"/>
    <lineage>
        <taxon>Bacteria</taxon>
        <taxon>Bacillati</taxon>
        <taxon>Actinomycetota</taxon>
        <taxon>Actinomycetes</taxon>
        <taxon>Actinomycetales</taxon>
        <taxon>Actinomycetaceae</taxon>
        <taxon>Boudabousia</taxon>
    </lineage>
</organism>
<dbReference type="Proteomes" id="UP000176288">
    <property type="component" value="Chromosome"/>
</dbReference>
<accession>A0A1D9MK39</accession>